<evidence type="ECO:0000313" key="3">
    <source>
        <dbReference type="Proteomes" id="UP000029453"/>
    </source>
</evidence>
<name>M9M596_PAEPP</name>
<keyword evidence="3" id="KW-1185">Reference proteome</keyword>
<feature type="chain" id="PRO_5039338155" evidence="1">
    <location>
        <begin position="21"/>
        <end position="102"/>
    </location>
</feature>
<sequence>MKKIKWLSALLILAVITAGCGGPGNVGEYSSENGKTTITFLNGFTGGDGGYMKKITDGFNSSQDKYFIKEMQEKDHYTKFKSGNYFDITDELTCRATMCSIA</sequence>
<proteinExistence type="predicted"/>
<dbReference type="PROSITE" id="PS51257">
    <property type="entry name" value="PROKAR_LIPOPROTEIN"/>
    <property type="match status" value="1"/>
</dbReference>
<feature type="signal peptide" evidence="1">
    <location>
        <begin position="1"/>
        <end position="20"/>
    </location>
</feature>
<keyword evidence="1" id="KW-0732">Signal</keyword>
<dbReference type="Proteomes" id="UP000029453">
    <property type="component" value="Unassembled WGS sequence"/>
</dbReference>
<accession>M9M596</accession>
<dbReference type="OrthoDB" id="9768630at2"/>
<gene>
    <name evidence="2" type="ORF">PPOP_1875</name>
</gene>
<evidence type="ECO:0000256" key="1">
    <source>
        <dbReference type="SAM" id="SignalP"/>
    </source>
</evidence>
<reference evidence="2 3" key="1">
    <citation type="submission" date="2012-10" db="EMBL/GenBank/DDBJ databases">
        <title>Draft Genome Sequence of Paenibacillus popilliae ATCC 14706T.</title>
        <authorList>
            <person name="Iiyama K."/>
            <person name="Mori K."/>
            <person name="Mon H."/>
            <person name="Chieda Y."/>
            <person name="Lee J.M."/>
            <person name="Kusakabe T."/>
            <person name="Tashiro K."/>
            <person name="Asano S."/>
            <person name="Yasunaga-Aoki C."/>
            <person name="Shimizu S."/>
        </authorList>
    </citation>
    <scope>NUCLEOTIDE SEQUENCE [LARGE SCALE GENOMIC DNA]</scope>
    <source>
        <strain evidence="2 3">ATCC 14706</strain>
    </source>
</reference>
<organism evidence="2 3">
    <name type="scientific">Paenibacillus popilliae ATCC 14706</name>
    <dbReference type="NCBI Taxonomy" id="1212764"/>
    <lineage>
        <taxon>Bacteria</taxon>
        <taxon>Bacillati</taxon>
        <taxon>Bacillota</taxon>
        <taxon>Bacilli</taxon>
        <taxon>Bacillales</taxon>
        <taxon>Paenibacillaceae</taxon>
        <taxon>Paenibacillus</taxon>
    </lineage>
</organism>
<dbReference type="EMBL" id="BALG01000107">
    <property type="protein sequence ID" value="GAC42518.1"/>
    <property type="molecule type" value="Genomic_DNA"/>
</dbReference>
<protein>
    <submittedName>
        <fullName evidence="2">Periplasmic component</fullName>
    </submittedName>
</protein>
<comment type="caution">
    <text evidence="2">The sequence shown here is derived from an EMBL/GenBank/DDBJ whole genome shotgun (WGS) entry which is preliminary data.</text>
</comment>
<dbReference type="AlphaFoldDB" id="M9M596"/>
<dbReference type="RefSeq" id="WP_006285984.1">
    <property type="nucleotide sequence ID" value="NZ_BALG01000107.1"/>
</dbReference>
<evidence type="ECO:0000313" key="2">
    <source>
        <dbReference type="EMBL" id="GAC42518.1"/>
    </source>
</evidence>